<evidence type="ECO:0000313" key="10">
    <source>
        <dbReference type="EMBL" id="PNT98500.1"/>
    </source>
</evidence>
<dbReference type="PANTHER" id="PTHR43772:SF2">
    <property type="entry name" value="PUTATIVE (AFU_ORTHOLOGUE AFUA_2G04480)-RELATED"/>
    <property type="match status" value="1"/>
</dbReference>
<dbReference type="EMBL" id="NIOJ01000027">
    <property type="protein sequence ID" value="PNT98500.1"/>
    <property type="molecule type" value="Genomic_DNA"/>
</dbReference>
<evidence type="ECO:0000256" key="4">
    <source>
        <dbReference type="ARBA" id="ARBA00023277"/>
    </source>
</evidence>
<dbReference type="SUPFAM" id="SSF49785">
    <property type="entry name" value="Galactose-binding domain-like"/>
    <property type="match status" value="1"/>
</dbReference>
<comment type="similarity">
    <text evidence="1 8">Belongs to the glycosyl hydrolase 43 family.</text>
</comment>
<protein>
    <recommendedName>
        <fullName evidence="9">DUF7402 domain-containing protein</fullName>
    </recommendedName>
</protein>
<comment type="caution">
    <text evidence="10">The sequence shown here is derived from an EMBL/GenBank/DDBJ whole genome shotgun (WGS) entry which is preliminary data.</text>
</comment>
<keyword evidence="2" id="KW-0858">Xylan degradation</keyword>
<dbReference type="GO" id="GO:0004553">
    <property type="term" value="F:hydrolase activity, hydrolyzing O-glycosyl compounds"/>
    <property type="evidence" value="ECO:0007669"/>
    <property type="project" value="InterPro"/>
</dbReference>
<keyword evidence="3 8" id="KW-0378">Hydrolase</keyword>
<dbReference type="OrthoDB" id="9801455at2"/>
<proteinExistence type="inferred from homology"/>
<dbReference type="Pfam" id="PF24135">
    <property type="entry name" value="DUF7402"/>
    <property type="match status" value="1"/>
</dbReference>
<evidence type="ECO:0000256" key="7">
    <source>
        <dbReference type="PIRSR" id="PIRSR606710-2"/>
    </source>
</evidence>
<dbReference type="Gene3D" id="2.60.120.260">
    <property type="entry name" value="Galactose-binding domain-like"/>
    <property type="match status" value="1"/>
</dbReference>
<dbReference type="Pfam" id="PF04616">
    <property type="entry name" value="Glyco_hydro_43"/>
    <property type="match status" value="1"/>
</dbReference>
<feature type="active site" description="Proton donor" evidence="6">
    <location>
        <position position="215"/>
    </location>
</feature>
<name>A0A2K2F6E5_9CLOT</name>
<dbReference type="InterPro" id="IPR055826">
    <property type="entry name" value="DUF7402"/>
</dbReference>
<evidence type="ECO:0000259" key="9">
    <source>
        <dbReference type="Pfam" id="PF24135"/>
    </source>
</evidence>
<dbReference type="InterPro" id="IPR008979">
    <property type="entry name" value="Galactose-bd-like_sf"/>
</dbReference>
<feature type="domain" description="DUF7402" evidence="9">
    <location>
        <begin position="348"/>
        <end position="483"/>
    </location>
</feature>
<evidence type="ECO:0000256" key="6">
    <source>
        <dbReference type="PIRSR" id="PIRSR606710-1"/>
    </source>
</evidence>
<dbReference type="CDD" id="cd08991">
    <property type="entry name" value="GH43_HoAraf43-like"/>
    <property type="match status" value="1"/>
</dbReference>
<dbReference type="AlphaFoldDB" id="A0A2K2F6E5"/>
<dbReference type="InterPro" id="IPR006710">
    <property type="entry name" value="Glyco_hydro_43"/>
</dbReference>
<keyword evidence="11" id="KW-1185">Reference proteome</keyword>
<keyword evidence="4" id="KW-0119">Carbohydrate metabolism</keyword>
<evidence type="ECO:0000256" key="3">
    <source>
        <dbReference type="ARBA" id="ARBA00022801"/>
    </source>
</evidence>
<dbReference type="Proteomes" id="UP000236151">
    <property type="component" value="Unassembled WGS sequence"/>
</dbReference>
<reference evidence="10 11" key="1">
    <citation type="submission" date="2017-06" db="EMBL/GenBank/DDBJ databases">
        <title>Investigating the central metabolism of Clostridium thermosuccinogenes.</title>
        <authorList>
            <person name="Koendjbiharie J.G."/>
            <person name="van Kranenburg R."/>
        </authorList>
    </citation>
    <scope>NUCLEOTIDE SEQUENCE [LARGE SCALE GENOMIC DNA]</scope>
    <source>
        <strain evidence="10 11">DSM 5806</strain>
    </source>
</reference>
<dbReference type="Gene3D" id="2.115.10.20">
    <property type="entry name" value="Glycosyl hydrolase domain, family 43"/>
    <property type="match status" value="1"/>
</dbReference>
<evidence type="ECO:0000256" key="2">
    <source>
        <dbReference type="ARBA" id="ARBA00022651"/>
    </source>
</evidence>
<dbReference type="KEGG" id="cthd:CDO33_11905"/>
<dbReference type="PANTHER" id="PTHR43772">
    <property type="entry name" value="ENDO-1,4-BETA-XYLANASE"/>
    <property type="match status" value="1"/>
</dbReference>
<keyword evidence="5 8" id="KW-0326">Glycosidase</keyword>
<evidence type="ECO:0000256" key="1">
    <source>
        <dbReference type="ARBA" id="ARBA00009865"/>
    </source>
</evidence>
<dbReference type="InterPro" id="IPR052176">
    <property type="entry name" value="Glycosyl_Hydrlase_43_Enz"/>
</dbReference>
<sequence length="491" mass="54800">MIEDSVERKNEITPLSWENIKKRFYSNPLPVNNIGDPFVLKASDGKYYCYATSASDGYKVWLSDDLVNWQYAGMAFRREADSWAVSDFWAPEVVEYNGKYYMFFSAREENTKSLRIGAAVSDSPLGPFEDVLKRPLFDFGYAAIDASVFIDDDGKKYLYYSRDCSENIVNGVHESHIYGIELADDMLSVTGQPVLLTQPEQRWEKMSGDAWRWNEGPIVLKRGSIYYMFYSANCYADATYSVGYATSESPLGPFKKSEQNPILKSKLYPDMTKSEPLISGPGHNSFALSPDGKELFIVYHTHTNPSLGGGNRQMNIDRIGFRDDGTVYVNGPSLSPQILPSGLGGFYNAALEAKVSASSVKPGHKAESLVDGELGFTKASTDYDWVSNGETEGAWVCLEWDDERLIDTIVLFPSFSDDRRIDEGQLIIDDGNLINNVKFDLDAEKPGASVIIHFPEIKAKSVKFVVKKASEGVQEVGLSEIYVMGKALDEK</sequence>
<dbReference type="SUPFAM" id="SSF75005">
    <property type="entry name" value="Arabinanase/levansucrase/invertase"/>
    <property type="match status" value="1"/>
</dbReference>
<dbReference type="GO" id="GO:0045493">
    <property type="term" value="P:xylan catabolic process"/>
    <property type="evidence" value="ECO:0007669"/>
    <property type="project" value="UniProtKB-KW"/>
</dbReference>
<keyword evidence="2" id="KW-0624">Polysaccharide degradation</keyword>
<accession>A0A2K2F6E5</accession>
<feature type="active site" description="Proton acceptor" evidence="6">
    <location>
        <position position="36"/>
    </location>
</feature>
<feature type="site" description="Important for catalytic activity, responsible for pKa modulation of the active site Glu and correct orientation of both the proton donor and substrate" evidence="7">
    <location>
        <position position="145"/>
    </location>
</feature>
<dbReference type="InterPro" id="IPR023296">
    <property type="entry name" value="Glyco_hydro_beta-prop_sf"/>
</dbReference>
<gene>
    <name evidence="10" type="ORF">CDQ84_11070</name>
</gene>
<evidence type="ECO:0000256" key="5">
    <source>
        <dbReference type="ARBA" id="ARBA00023295"/>
    </source>
</evidence>
<organism evidence="10 11">
    <name type="scientific">Clostridium thermosuccinogenes</name>
    <dbReference type="NCBI Taxonomy" id="84032"/>
    <lineage>
        <taxon>Bacteria</taxon>
        <taxon>Bacillati</taxon>
        <taxon>Bacillota</taxon>
        <taxon>Clostridia</taxon>
        <taxon>Eubacteriales</taxon>
        <taxon>Clostridiaceae</taxon>
        <taxon>Clostridium</taxon>
    </lineage>
</organism>
<evidence type="ECO:0000313" key="11">
    <source>
        <dbReference type="Proteomes" id="UP000236151"/>
    </source>
</evidence>
<evidence type="ECO:0000256" key="8">
    <source>
        <dbReference type="RuleBase" id="RU361187"/>
    </source>
</evidence>